<dbReference type="OrthoDB" id="9811721at2"/>
<dbReference type="AlphaFoldDB" id="A8F6M5"/>
<evidence type="ECO:0000256" key="7">
    <source>
        <dbReference type="ARBA" id="ARBA00023136"/>
    </source>
</evidence>
<evidence type="ECO:0000256" key="4">
    <source>
        <dbReference type="ARBA" id="ARBA00022475"/>
    </source>
</evidence>
<dbReference type="CDD" id="cd06550">
    <property type="entry name" value="TM_ABC_iron-siderophores_like"/>
    <property type="match status" value="1"/>
</dbReference>
<name>A8F6M5_PSELT</name>
<dbReference type="PANTHER" id="PTHR30472:SF24">
    <property type="entry name" value="FERRIC ENTEROBACTIN TRANSPORT SYSTEM PERMEASE PROTEIN FEPG"/>
    <property type="match status" value="1"/>
</dbReference>
<evidence type="ECO:0000256" key="6">
    <source>
        <dbReference type="ARBA" id="ARBA00022989"/>
    </source>
</evidence>
<dbReference type="RefSeq" id="WP_012003285.1">
    <property type="nucleotide sequence ID" value="NC_009828.1"/>
</dbReference>
<feature type="transmembrane region" description="Helical" evidence="8">
    <location>
        <begin position="111"/>
        <end position="131"/>
    </location>
</feature>
<dbReference type="SUPFAM" id="SSF81345">
    <property type="entry name" value="ABC transporter involved in vitamin B12 uptake, BtuC"/>
    <property type="match status" value="1"/>
</dbReference>
<evidence type="ECO:0000256" key="5">
    <source>
        <dbReference type="ARBA" id="ARBA00022692"/>
    </source>
</evidence>
<organism evidence="9 10">
    <name type="scientific">Pseudothermotoga lettingae (strain ATCC BAA-301 / DSM 14385 / NBRC 107922 / TMO)</name>
    <name type="common">Thermotoga lettingae</name>
    <dbReference type="NCBI Taxonomy" id="416591"/>
    <lineage>
        <taxon>Bacteria</taxon>
        <taxon>Thermotogati</taxon>
        <taxon>Thermotogota</taxon>
        <taxon>Thermotogae</taxon>
        <taxon>Thermotogales</taxon>
        <taxon>Thermotogaceae</taxon>
        <taxon>Pseudothermotoga</taxon>
    </lineage>
</organism>
<feature type="transmembrane region" description="Helical" evidence="8">
    <location>
        <begin position="300"/>
        <end position="318"/>
    </location>
</feature>
<dbReference type="InterPro" id="IPR000522">
    <property type="entry name" value="ABC_transptr_permease_BtuC"/>
</dbReference>
<dbReference type="GO" id="GO:0033214">
    <property type="term" value="P:siderophore-iron import into cell"/>
    <property type="evidence" value="ECO:0007669"/>
    <property type="project" value="TreeGrafter"/>
</dbReference>
<keyword evidence="4" id="KW-1003">Cell membrane</keyword>
<feature type="transmembrane region" description="Helical" evidence="8">
    <location>
        <begin position="55"/>
        <end position="75"/>
    </location>
</feature>
<reference evidence="9 10" key="2">
    <citation type="journal article" date="2009" name="Proc. Natl. Acad. Sci. U.S.A.">
        <title>On the chimeric nature, thermophilic origin, and phylogenetic placement of the Thermotogales.</title>
        <authorList>
            <person name="Zhaxybayeva O."/>
            <person name="Swithers K.S."/>
            <person name="Lapierre P."/>
            <person name="Fournier G.P."/>
            <person name="Bickhart D.M."/>
            <person name="DeBoy R.T."/>
            <person name="Nelson K.E."/>
            <person name="Nesbo C.L."/>
            <person name="Doolittle W.F."/>
            <person name="Gogarten J.P."/>
            <person name="Noll K.M."/>
        </authorList>
    </citation>
    <scope>NUCLEOTIDE SEQUENCE [LARGE SCALE GENOMIC DNA]</scope>
    <source>
        <strain evidence="10">ATCC BAA-301 / DSM 14385 / NBRC 107922 / TMO</strain>
    </source>
</reference>
<dbReference type="EMBL" id="CP000812">
    <property type="protein sequence ID" value="ABV33809.1"/>
    <property type="molecule type" value="Genomic_DNA"/>
</dbReference>
<evidence type="ECO:0000256" key="3">
    <source>
        <dbReference type="ARBA" id="ARBA00022448"/>
    </source>
</evidence>
<dbReference type="KEGG" id="tle:Tlet_1250"/>
<reference evidence="9 10" key="1">
    <citation type="submission" date="2007-08" db="EMBL/GenBank/DDBJ databases">
        <title>Complete sequence of Thermotoga lettingae TMO.</title>
        <authorList>
            <consortium name="US DOE Joint Genome Institute"/>
            <person name="Copeland A."/>
            <person name="Lucas S."/>
            <person name="Lapidus A."/>
            <person name="Barry K."/>
            <person name="Glavina del Rio T."/>
            <person name="Dalin E."/>
            <person name="Tice H."/>
            <person name="Pitluck S."/>
            <person name="Foster B."/>
            <person name="Bruce D."/>
            <person name="Schmutz J."/>
            <person name="Larimer F."/>
            <person name="Land M."/>
            <person name="Hauser L."/>
            <person name="Kyrpides N."/>
            <person name="Mikhailova N."/>
            <person name="Nelson K."/>
            <person name="Gogarten J.P."/>
            <person name="Noll K."/>
            <person name="Richardson P."/>
        </authorList>
    </citation>
    <scope>NUCLEOTIDE SEQUENCE [LARGE SCALE GENOMIC DNA]</scope>
    <source>
        <strain evidence="10">ATCC BAA-301 / DSM 14385 / NBRC 107922 / TMO</strain>
    </source>
</reference>
<evidence type="ECO:0000256" key="8">
    <source>
        <dbReference type="SAM" id="Phobius"/>
    </source>
</evidence>
<comment type="subcellular location">
    <subcellularLocation>
        <location evidence="1">Cell membrane</location>
        <topology evidence="1">Multi-pass membrane protein</topology>
    </subcellularLocation>
</comment>
<dbReference type="STRING" id="416591.Tlet_1250"/>
<dbReference type="Gene3D" id="1.10.3470.10">
    <property type="entry name" value="ABC transporter involved in vitamin B12 uptake, BtuC"/>
    <property type="match status" value="1"/>
</dbReference>
<dbReference type="PANTHER" id="PTHR30472">
    <property type="entry name" value="FERRIC ENTEROBACTIN TRANSPORT SYSTEM PERMEASE PROTEIN"/>
    <property type="match status" value="1"/>
</dbReference>
<sequence precursor="true">MDRFRIRYIAFVILLSVLGISIFVSLIAGTIRISLGEIFSGRDSENWPIICYLRLPRIVIAAIVGANLAVSGVLLQSVMQNPLVDPGITGVSSGASIMAILIMLYLPDHYYLLPVASFLGGLVAAVTVYLLAWKKGLTPVRVVLAGVAVNAFLGAISSMLAILNSEKISGVLMWLNGNISGRSWKHVAILSVYSPPILILSILLAKACNLISLGDRNAVSLGTNINRARIIISLVAVFLASLSTSVVGIIGFIGLVVPHISRMIIGSNHKYLIPFSMFMGSSVLVLADTLSRTITKPYEIPVGITMSVFGGPFFLYLLRRRMHK</sequence>
<evidence type="ECO:0000313" key="10">
    <source>
        <dbReference type="Proteomes" id="UP000002016"/>
    </source>
</evidence>
<dbReference type="Proteomes" id="UP000002016">
    <property type="component" value="Chromosome"/>
</dbReference>
<keyword evidence="3" id="KW-0813">Transport</keyword>
<dbReference type="GO" id="GO:0022857">
    <property type="term" value="F:transmembrane transporter activity"/>
    <property type="evidence" value="ECO:0007669"/>
    <property type="project" value="InterPro"/>
</dbReference>
<gene>
    <name evidence="9" type="ordered locus">Tlet_1250</name>
</gene>
<proteinExistence type="inferred from homology"/>
<keyword evidence="6 8" id="KW-1133">Transmembrane helix</keyword>
<dbReference type="InterPro" id="IPR037294">
    <property type="entry name" value="ABC_BtuC-like"/>
</dbReference>
<protein>
    <submittedName>
        <fullName evidence="9">Transport system permease protein</fullName>
    </submittedName>
</protein>
<comment type="similarity">
    <text evidence="2">Belongs to the binding-protein-dependent transport system permease family. FecCD subfamily.</text>
</comment>
<keyword evidence="7 8" id="KW-0472">Membrane</keyword>
<accession>A8F6M5</accession>
<dbReference type="GO" id="GO:0005886">
    <property type="term" value="C:plasma membrane"/>
    <property type="evidence" value="ECO:0007669"/>
    <property type="project" value="UniProtKB-SubCell"/>
</dbReference>
<keyword evidence="5 8" id="KW-0812">Transmembrane</keyword>
<evidence type="ECO:0000256" key="2">
    <source>
        <dbReference type="ARBA" id="ARBA00007935"/>
    </source>
</evidence>
<feature type="transmembrane region" description="Helical" evidence="8">
    <location>
        <begin position="87"/>
        <end position="106"/>
    </location>
</feature>
<evidence type="ECO:0000256" key="1">
    <source>
        <dbReference type="ARBA" id="ARBA00004651"/>
    </source>
</evidence>
<dbReference type="HOGENOM" id="CLU_013016_1_1_0"/>
<evidence type="ECO:0000313" key="9">
    <source>
        <dbReference type="EMBL" id="ABV33809.1"/>
    </source>
</evidence>
<feature type="transmembrane region" description="Helical" evidence="8">
    <location>
        <begin position="6"/>
        <end position="35"/>
    </location>
</feature>
<feature type="transmembrane region" description="Helical" evidence="8">
    <location>
        <begin position="230"/>
        <end position="260"/>
    </location>
</feature>
<feature type="transmembrane region" description="Helical" evidence="8">
    <location>
        <begin position="184"/>
        <end position="205"/>
    </location>
</feature>
<dbReference type="FunFam" id="1.10.3470.10:FF:000001">
    <property type="entry name" value="Vitamin B12 ABC transporter permease BtuC"/>
    <property type="match status" value="1"/>
</dbReference>
<keyword evidence="10" id="KW-1185">Reference proteome</keyword>
<feature type="transmembrane region" description="Helical" evidence="8">
    <location>
        <begin position="143"/>
        <end position="163"/>
    </location>
</feature>
<dbReference type="eggNOG" id="COG0609">
    <property type="taxonomic scope" value="Bacteria"/>
</dbReference>
<dbReference type="Pfam" id="PF01032">
    <property type="entry name" value="FecCD"/>
    <property type="match status" value="1"/>
</dbReference>